<dbReference type="Pfam" id="PF04922">
    <property type="entry name" value="DIE2_ALG10"/>
    <property type="match status" value="1"/>
</dbReference>
<name>A0A0E9X1D1_ANGAN</name>
<organism evidence="15">
    <name type="scientific">Anguilla anguilla</name>
    <name type="common">European freshwater eel</name>
    <name type="synonym">Muraena anguilla</name>
    <dbReference type="NCBI Taxonomy" id="7936"/>
    <lineage>
        <taxon>Eukaryota</taxon>
        <taxon>Metazoa</taxon>
        <taxon>Chordata</taxon>
        <taxon>Craniata</taxon>
        <taxon>Vertebrata</taxon>
        <taxon>Euteleostomi</taxon>
        <taxon>Actinopterygii</taxon>
        <taxon>Neopterygii</taxon>
        <taxon>Teleostei</taxon>
        <taxon>Anguilliformes</taxon>
        <taxon>Anguillidae</taxon>
        <taxon>Anguilla</taxon>
    </lineage>
</organism>
<dbReference type="InterPro" id="IPR016900">
    <property type="entry name" value="Alg10"/>
</dbReference>
<proteinExistence type="inferred from homology"/>
<sequence length="93" mass="11049">MWNFMESLKSKSLFWNLAILVCLTAATVPQKLLEFRYFILPYLLYRVHIPLPSTPRLLAEFGLYTLVNAATLYIFISKTFHWPDSTDVQRFMW</sequence>
<evidence type="ECO:0000256" key="12">
    <source>
        <dbReference type="ARBA" id="ARBA00044727"/>
    </source>
</evidence>
<evidence type="ECO:0000256" key="9">
    <source>
        <dbReference type="ARBA" id="ARBA00022824"/>
    </source>
</evidence>
<evidence type="ECO:0000256" key="10">
    <source>
        <dbReference type="ARBA" id="ARBA00022989"/>
    </source>
</evidence>
<evidence type="ECO:0000256" key="5">
    <source>
        <dbReference type="ARBA" id="ARBA00018512"/>
    </source>
</evidence>
<feature type="transmembrane region" description="Helical" evidence="14">
    <location>
        <begin position="57"/>
        <end position="76"/>
    </location>
</feature>
<comment type="similarity">
    <text evidence="3">Belongs to the ALG10 glucosyltransferase family.</text>
</comment>
<evidence type="ECO:0000256" key="14">
    <source>
        <dbReference type="SAM" id="Phobius"/>
    </source>
</evidence>
<keyword evidence="7" id="KW-0808">Transferase</keyword>
<keyword evidence="11 14" id="KW-0472">Membrane</keyword>
<evidence type="ECO:0000256" key="6">
    <source>
        <dbReference type="ARBA" id="ARBA00022676"/>
    </source>
</evidence>
<dbReference type="GO" id="GO:0006488">
    <property type="term" value="P:dolichol-linked oligosaccharide biosynthetic process"/>
    <property type="evidence" value="ECO:0007669"/>
    <property type="project" value="InterPro"/>
</dbReference>
<accession>A0A0E9X1D1</accession>
<dbReference type="AlphaFoldDB" id="A0A0E9X1D1"/>
<dbReference type="PANTHER" id="PTHR12989:SF10">
    <property type="entry name" value="DOL-P-GLC:GLC(2)MAN(9)GLCNAC(2)-PP-DOL ALPHA-1,2-GLUCOSYLTRANSFERASE-RELATED"/>
    <property type="match status" value="1"/>
</dbReference>
<evidence type="ECO:0000256" key="13">
    <source>
        <dbReference type="ARBA" id="ARBA00048064"/>
    </source>
</evidence>
<evidence type="ECO:0000256" key="8">
    <source>
        <dbReference type="ARBA" id="ARBA00022692"/>
    </source>
</evidence>
<reference evidence="15" key="2">
    <citation type="journal article" date="2015" name="Fish Shellfish Immunol.">
        <title>Early steps in the European eel (Anguilla anguilla)-Vibrio vulnificus interaction in the gills: Role of the RtxA13 toxin.</title>
        <authorList>
            <person name="Callol A."/>
            <person name="Pajuelo D."/>
            <person name="Ebbesson L."/>
            <person name="Teles M."/>
            <person name="MacKenzie S."/>
            <person name="Amaro C."/>
        </authorList>
    </citation>
    <scope>NUCLEOTIDE SEQUENCE</scope>
</reference>
<dbReference type="EC" id="2.4.1.256" evidence="4"/>
<keyword evidence="6" id="KW-0328">Glycosyltransferase</keyword>
<protein>
    <recommendedName>
        <fullName evidence="5">Dol-P-Glc:Glc(2)Man(9)GlcNAc(2)-PP-Dol alpha-1,2-glucosyltransferase</fullName>
        <ecNumber evidence="4">2.4.1.256</ecNumber>
    </recommendedName>
</protein>
<comment type="subcellular location">
    <subcellularLocation>
        <location evidence="1">Endoplasmic reticulum membrane</location>
        <topology evidence="1">Multi-pass membrane protein</topology>
    </subcellularLocation>
</comment>
<keyword evidence="10 14" id="KW-1133">Transmembrane helix</keyword>
<evidence type="ECO:0000256" key="7">
    <source>
        <dbReference type="ARBA" id="ARBA00022679"/>
    </source>
</evidence>
<dbReference type="EMBL" id="GBXM01012198">
    <property type="protein sequence ID" value="JAH96379.1"/>
    <property type="molecule type" value="Transcribed_RNA"/>
</dbReference>
<comment type="pathway">
    <text evidence="2">Protein modification; protein glycosylation.</text>
</comment>
<keyword evidence="8 14" id="KW-0812">Transmembrane</keyword>
<evidence type="ECO:0000313" key="15">
    <source>
        <dbReference type="EMBL" id="JAH96379.1"/>
    </source>
</evidence>
<comment type="catalytic activity">
    <reaction evidence="13">
        <text>an alpha-D-Glc-(1-&gt;3)-alpha-D-Glc-(1-&gt;3)-alpha-D-Man-(1-&gt;2)-alpha-D-Man-(1-&gt;2)-alpha-D-Man-(1-&gt;3)-[alpha-D-Man-(1-&gt;2)-alpha-D-Man-(1-&gt;3)-[alpha-D-Man-(1-&gt;2)-alpha-D-Man-(1-&gt;6)]-alpha-D-Man-(1-&gt;6)]-beta-D-Man-(1-&gt;4)-beta-D-GlcNAc-(1-&gt;4)-alpha-D-GlcNAc-diphospho-di-trans,poly-cis-dolichol + a di-trans,poly-cis-dolichyl beta-D-glucosyl phosphate = a alpha-D-Glc-(1-&gt;2)-alpha-D-Glc-(1-&gt;3)-alpha-D-Glc-(1-&gt;3)-alpha-D-Man-(1-&gt;2)-alpha-D-Man-(1-&gt;2)-alpha-D-Man-(1-&gt;3)-[alpha-D-Man-(1-&gt;2)-alpha-D-Man-(1-&gt;3)-[alpha-D-Man-(1-&gt;2)-alpha-D-Man-(1-&gt;6)]-alpha-D-Man-(1-&gt;6)]-beta-D-Man-(1-&gt;4)-beta-D-GlcNAc-(1-&gt;4)-alpha-D-GlcNAc-diphospho-di-trans,poly-cis-dolichol + a di-trans,poly-cis-dolichyl phosphate + H(+)</text>
        <dbReference type="Rhea" id="RHEA:29543"/>
        <dbReference type="Rhea" id="RHEA-COMP:19498"/>
        <dbReference type="Rhea" id="RHEA-COMP:19502"/>
        <dbReference type="Rhea" id="RHEA-COMP:19512"/>
        <dbReference type="Rhea" id="RHEA-COMP:19522"/>
        <dbReference type="ChEBI" id="CHEBI:15378"/>
        <dbReference type="ChEBI" id="CHEBI:57525"/>
        <dbReference type="ChEBI" id="CHEBI:57683"/>
        <dbReference type="ChEBI" id="CHEBI:132522"/>
        <dbReference type="ChEBI" id="CHEBI:132523"/>
        <dbReference type="EC" id="2.4.1.256"/>
    </reaction>
    <physiologicalReaction direction="left-to-right" evidence="13">
        <dbReference type="Rhea" id="RHEA:29544"/>
    </physiologicalReaction>
</comment>
<dbReference type="PANTHER" id="PTHR12989">
    <property type="entry name" value="ALPHA-1,2-GLUCOSYLTRANSFERASE ALG10"/>
    <property type="match status" value="1"/>
</dbReference>
<reference evidence="15" key="1">
    <citation type="submission" date="2014-11" db="EMBL/GenBank/DDBJ databases">
        <authorList>
            <person name="Amaro Gonzalez C."/>
        </authorList>
    </citation>
    <scope>NUCLEOTIDE SEQUENCE</scope>
</reference>
<evidence type="ECO:0000256" key="2">
    <source>
        <dbReference type="ARBA" id="ARBA00004922"/>
    </source>
</evidence>
<evidence type="ECO:0000256" key="4">
    <source>
        <dbReference type="ARBA" id="ARBA00011967"/>
    </source>
</evidence>
<dbReference type="GO" id="GO:0005789">
    <property type="term" value="C:endoplasmic reticulum membrane"/>
    <property type="evidence" value="ECO:0007669"/>
    <property type="project" value="UniProtKB-SubCell"/>
</dbReference>
<dbReference type="GO" id="GO:0106073">
    <property type="term" value="F:dolichyl pyrophosphate Glc2Man9GlcNAc2 alpha-1,2-glucosyltransferase activity"/>
    <property type="evidence" value="ECO:0007669"/>
    <property type="project" value="UniProtKB-EC"/>
</dbReference>
<evidence type="ECO:0000256" key="3">
    <source>
        <dbReference type="ARBA" id="ARBA00010600"/>
    </source>
</evidence>
<comment type="function">
    <text evidence="12">Dol-P-Glc:Glc(2)Man(9)GlcNAc(2)-PP-Dol alpha-1,2-glucosyltransferase that operates in the biosynthetic pathway of dolichol-linked oligosaccharides, the glycan precursors employed in protein asparagine (N)-glycosylation. The assembly of dolichol-linked oligosaccharides begins on the cytosolic side of the endoplasmic reticulum membrane and finishes in its lumen. The sequential addition of sugars to dolichol pyrophosphate produces dolichol-linked oligosaccharides containing fourteen sugars, including two GlcNAcs, nine mannoses and three glucoses. Once assembled, the oligosaccharide is transferred from the lipid to nascent proteins by oligosaccharyltransferases. In the lumen of the endoplasmic reticulum, adds the third and last glucose residue from dolichyl phosphate glucose (Dol-P-Glc) onto the lipid-linked oligosaccharide intermediate Glc(2)Man(9)GlcNAc(2)-PP-Dol to produce Glc(3)Man(9)GlcNAc(2)-PP-Dol.</text>
</comment>
<evidence type="ECO:0000256" key="1">
    <source>
        <dbReference type="ARBA" id="ARBA00004477"/>
    </source>
</evidence>
<keyword evidence="9" id="KW-0256">Endoplasmic reticulum</keyword>
<evidence type="ECO:0000256" key="11">
    <source>
        <dbReference type="ARBA" id="ARBA00023136"/>
    </source>
</evidence>